<dbReference type="Proteomes" id="UP001642484">
    <property type="component" value="Unassembled WGS sequence"/>
</dbReference>
<proteinExistence type="predicted"/>
<comment type="caution">
    <text evidence="1">The sequence shown here is derived from an EMBL/GenBank/DDBJ whole genome shotgun (WGS) entry which is preliminary data.</text>
</comment>
<accession>A0ABP0H756</accession>
<evidence type="ECO:0000313" key="1">
    <source>
        <dbReference type="EMBL" id="CAK8985787.1"/>
    </source>
</evidence>
<gene>
    <name evidence="1" type="ORF">CCMP2556_LOCUS273</name>
</gene>
<reference evidence="1 2" key="1">
    <citation type="submission" date="2024-02" db="EMBL/GenBank/DDBJ databases">
        <authorList>
            <person name="Chen Y."/>
            <person name="Shah S."/>
            <person name="Dougan E. K."/>
            <person name="Thang M."/>
            <person name="Chan C."/>
        </authorList>
    </citation>
    <scope>NUCLEOTIDE SEQUENCE [LARGE SCALE GENOMIC DNA]</scope>
</reference>
<evidence type="ECO:0000313" key="2">
    <source>
        <dbReference type="Proteomes" id="UP001642484"/>
    </source>
</evidence>
<keyword evidence="2" id="KW-1185">Reference proteome</keyword>
<sequence>MGKPAKVARIPRSRMSCQSRGRMPFKQDRESKATTWKDKQRACVFAGLRAMRAPAVLLTLCALVFSCPHLRWNEPTDHLELFSGVCSITKGEWHENREALAMDINFHPIEQSIMTSVGFCNSLFQVLNVKPGGGIWAAPVCSTWVFMSRGSTKRTKLNPMGSNAGKTGEHNIMVGRVAILLALAAAKCCWWNMEQPKNSLLEGHVLFQSFLKLKQVAVTRVTCCLGYFGADTLKPVWIYSSNPDAESFNEYANKHRKLVKASEMVVHYTDSNGLQRIKGGSDLKQSQAYPLMFGKAVARVRTRFMKDTKRRAARFLRDAVKDKAGAVNPSAKLNKLWMTHSGLQPIIDFLAKQ</sequence>
<name>A0ABP0H756_9DINO</name>
<protein>
    <submittedName>
        <fullName evidence="1">Uncharacterized protein</fullName>
    </submittedName>
</protein>
<organism evidence="1 2">
    <name type="scientific">Durusdinium trenchii</name>
    <dbReference type="NCBI Taxonomy" id="1381693"/>
    <lineage>
        <taxon>Eukaryota</taxon>
        <taxon>Sar</taxon>
        <taxon>Alveolata</taxon>
        <taxon>Dinophyceae</taxon>
        <taxon>Suessiales</taxon>
        <taxon>Symbiodiniaceae</taxon>
        <taxon>Durusdinium</taxon>
    </lineage>
</organism>
<dbReference type="EMBL" id="CAXAMN010000003">
    <property type="protein sequence ID" value="CAK8985787.1"/>
    <property type="molecule type" value="Genomic_DNA"/>
</dbReference>